<feature type="transmembrane region" description="Helical" evidence="1">
    <location>
        <begin position="290"/>
        <end position="312"/>
    </location>
</feature>
<reference evidence="3" key="1">
    <citation type="journal article" date="2018" name="Nat. Microbiol.">
        <title>Leveraging single-cell genomics to expand the fungal tree of life.</title>
        <authorList>
            <person name="Ahrendt S.R."/>
            <person name="Quandt C.A."/>
            <person name="Ciobanu D."/>
            <person name="Clum A."/>
            <person name="Salamov A."/>
            <person name="Andreopoulos B."/>
            <person name="Cheng J.F."/>
            <person name="Woyke T."/>
            <person name="Pelin A."/>
            <person name="Henrissat B."/>
            <person name="Reynolds N.K."/>
            <person name="Benny G.L."/>
            <person name="Smith M.E."/>
            <person name="James T.Y."/>
            <person name="Grigoriev I.V."/>
        </authorList>
    </citation>
    <scope>NUCLEOTIDE SEQUENCE [LARGE SCALE GENOMIC DNA]</scope>
    <source>
        <strain evidence="3">RSA 1356</strain>
    </source>
</reference>
<feature type="transmembrane region" description="Helical" evidence="1">
    <location>
        <begin position="16"/>
        <end position="34"/>
    </location>
</feature>
<evidence type="ECO:0000313" key="2">
    <source>
        <dbReference type="EMBL" id="RKP07650.1"/>
    </source>
</evidence>
<dbReference type="Proteomes" id="UP000271241">
    <property type="component" value="Unassembled WGS sequence"/>
</dbReference>
<feature type="transmembrane region" description="Helical" evidence="1">
    <location>
        <begin position="333"/>
        <end position="354"/>
    </location>
</feature>
<evidence type="ECO:0000256" key="1">
    <source>
        <dbReference type="SAM" id="Phobius"/>
    </source>
</evidence>
<feature type="transmembrane region" description="Helical" evidence="1">
    <location>
        <begin position="366"/>
        <end position="393"/>
    </location>
</feature>
<sequence length="423" mass="46636">MPFLTAQQYTITQVTLVLYLFFTTLTFLAARSVASSRRYSMGRRSTIFVAISAISGALIVNMQLLRETVWDAFPCTAVHWTYAIVLPAWLIAVIASMLRMTWMARAEALAREARAAVLKVEAGYSGRFLDWVRSPSMSDSAVYASERVTYLQTEDSDFSTLSSAAYAGTPSLPSPTNHYRTSQLHHDADMSSMTFASDRMQSMIARMVEPRQLFLHADAPESASRITPKHLMIADWSHRRRGWFRIKFMLRIWRYAILAHLCPAAAMQAVTVRYSVIPLARGQCVGGIELVPFFLFCATYLIVGVALMWRLVCGARDAAKVVMAVKVRMGAWVYAEIGALAGVIIVCLAGYAVGTFLFESVVAPDLALSVAVLLIHTIHVAAPGICTGICLVYDALRPPARVTPPTFDIDLDLSSESMASIPL</sequence>
<feature type="transmembrane region" description="Helical" evidence="1">
    <location>
        <begin position="46"/>
        <end position="65"/>
    </location>
</feature>
<organism evidence="2 3">
    <name type="scientific">Thamnocephalis sphaerospora</name>
    <dbReference type="NCBI Taxonomy" id="78915"/>
    <lineage>
        <taxon>Eukaryota</taxon>
        <taxon>Fungi</taxon>
        <taxon>Fungi incertae sedis</taxon>
        <taxon>Zoopagomycota</taxon>
        <taxon>Zoopagomycotina</taxon>
        <taxon>Zoopagomycetes</taxon>
        <taxon>Zoopagales</taxon>
        <taxon>Sigmoideomycetaceae</taxon>
        <taxon>Thamnocephalis</taxon>
    </lineage>
</organism>
<dbReference type="EMBL" id="KZ992690">
    <property type="protein sequence ID" value="RKP07650.1"/>
    <property type="molecule type" value="Genomic_DNA"/>
</dbReference>
<feature type="transmembrane region" description="Helical" evidence="1">
    <location>
        <begin position="248"/>
        <end position="270"/>
    </location>
</feature>
<accession>A0A4P9XQS2</accession>
<keyword evidence="1" id="KW-0812">Transmembrane</keyword>
<evidence type="ECO:0000313" key="3">
    <source>
        <dbReference type="Proteomes" id="UP000271241"/>
    </source>
</evidence>
<keyword evidence="1" id="KW-1133">Transmembrane helix</keyword>
<keyword evidence="1" id="KW-0472">Membrane</keyword>
<dbReference type="OrthoDB" id="10424307at2759"/>
<dbReference type="AlphaFoldDB" id="A0A4P9XQS2"/>
<protein>
    <submittedName>
        <fullName evidence="2">Uncharacterized protein</fullName>
    </submittedName>
</protein>
<gene>
    <name evidence="2" type="ORF">THASP1DRAFT_30541</name>
</gene>
<feature type="transmembrane region" description="Helical" evidence="1">
    <location>
        <begin position="77"/>
        <end position="98"/>
    </location>
</feature>
<proteinExistence type="predicted"/>
<keyword evidence="3" id="KW-1185">Reference proteome</keyword>
<name>A0A4P9XQS2_9FUNG</name>